<dbReference type="EMBL" id="AP027735">
    <property type="protein sequence ID" value="BDZ57091.1"/>
    <property type="molecule type" value="Genomic_DNA"/>
</dbReference>
<protein>
    <submittedName>
        <fullName evidence="2">Uncharacterized protein</fullName>
    </submittedName>
</protein>
<evidence type="ECO:0000313" key="3">
    <source>
        <dbReference type="Proteomes" id="UP001321421"/>
    </source>
</evidence>
<reference evidence="3" key="1">
    <citation type="journal article" date="2019" name="Int. J. Syst. Evol. Microbiol.">
        <title>The Global Catalogue of Microorganisms (GCM) 10K type strain sequencing project: providing services to taxonomists for standard genome sequencing and annotation.</title>
        <authorList>
            <consortium name="The Broad Institute Genomics Platform"/>
            <consortium name="The Broad Institute Genome Sequencing Center for Infectious Disease"/>
            <person name="Wu L."/>
            <person name="Ma J."/>
        </authorList>
    </citation>
    <scope>NUCLEOTIDE SEQUENCE [LARGE SCALE GENOMIC DNA]</scope>
    <source>
        <strain evidence="3">NBRC 110608</strain>
    </source>
</reference>
<organism evidence="2 3">
    <name type="scientific">Barrientosiimonas endolithica</name>
    <dbReference type="NCBI Taxonomy" id="1535208"/>
    <lineage>
        <taxon>Bacteria</taxon>
        <taxon>Bacillati</taxon>
        <taxon>Actinomycetota</taxon>
        <taxon>Actinomycetes</taxon>
        <taxon>Micrococcales</taxon>
        <taxon>Dermacoccaceae</taxon>
        <taxon>Barrientosiimonas</taxon>
    </lineage>
</organism>
<evidence type="ECO:0000256" key="1">
    <source>
        <dbReference type="SAM" id="Phobius"/>
    </source>
</evidence>
<name>A0ABM8H8A0_9MICO</name>
<keyword evidence="1" id="KW-0812">Transmembrane</keyword>
<keyword evidence="1" id="KW-0472">Membrane</keyword>
<keyword evidence="1" id="KW-1133">Transmembrane helix</keyword>
<sequence length="128" mass="12729">MDRMRWDRGFAAWAAGVAAFQAALAGGAPWGSAAWGGRHSGVLPPTLRATSAAAAPAALAVAAAATGRLGGQTVRRRTLAGAAAYCAIGIPANALSRSPAERAVGVPLSVTGLVLATQAYRQVRGGHA</sequence>
<accession>A0ABM8H8A0</accession>
<gene>
    <name evidence="2" type="ORF">GCM10025872_07480</name>
</gene>
<dbReference type="Proteomes" id="UP001321421">
    <property type="component" value="Chromosome"/>
</dbReference>
<feature type="transmembrane region" description="Helical" evidence="1">
    <location>
        <begin position="49"/>
        <end position="67"/>
    </location>
</feature>
<keyword evidence="3" id="KW-1185">Reference proteome</keyword>
<proteinExistence type="predicted"/>
<evidence type="ECO:0000313" key="2">
    <source>
        <dbReference type="EMBL" id="BDZ57091.1"/>
    </source>
</evidence>